<dbReference type="FunFam" id="3.40.1440.60:FF:000001">
    <property type="entry name" value="Primosomal protein N"/>
    <property type="match status" value="1"/>
</dbReference>
<dbReference type="eggNOG" id="COG1198">
    <property type="taxonomic scope" value="Bacteria"/>
</dbReference>
<evidence type="ECO:0000256" key="10">
    <source>
        <dbReference type="ARBA" id="ARBA00023235"/>
    </source>
</evidence>
<feature type="binding site" evidence="12">
    <location>
        <position position="468"/>
    </location>
    <ligand>
        <name>Zn(2+)</name>
        <dbReference type="ChEBI" id="CHEBI:29105"/>
        <label>2</label>
    </ligand>
</feature>
<keyword evidence="4 12" id="KW-0547">Nucleotide-binding</keyword>
<accession>A4BMX7</accession>
<evidence type="ECO:0000256" key="7">
    <source>
        <dbReference type="ARBA" id="ARBA00022833"/>
    </source>
</evidence>
<dbReference type="Gene3D" id="3.40.1440.60">
    <property type="entry name" value="PriA, 3(prime) DNA-binding domain"/>
    <property type="match status" value="1"/>
</dbReference>
<name>A4BMX7_9GAMM</name>
<dbReference type="NCBIfam" id="NF004065">
    <property type="entry name" value="PRK05580.1-1"/>
    <property type="match status" value="1"/>
</dbReference>
<keyword evidence="15" id="KW-1185">Reference proteome</keyword>
<dbReference type="Gene3D" id="3.40.50.300">
    <property type="entry name" value="P-loop containing nucleotide triphosphate hydrolases"/>
    <property type="match status" value="2"/>
</dbReference>
<dbReference type="InterPro" id="IPR041222">
    <property type="entry name" value="PriA_3primeBD"/>
</dbReference>
<comment type="cofactor">
    <cofactor evidence="12">
        <name>Zn(2+)</name>
        <dbReference type="ChEBI" id="CHEBI:29105"/>
    </cofactor>
    <text evidence="12">Binds 2 zinc ions per subunit.</text>
</comment>
<organism evidence="14 15">
    <name type="scientific">Nitrococcus mobilis Nb-231</name>
    <dbReference type="NCBI Taxonomy" id="314278"/>
    <lineage>
        <taxon>Bacteria</taxon>
        <taxon>Pseudomonadati</taxon>
        <taxon>Pseudomonadota</taxon>
        <taxon>Gammaproteobacteria</taxon>
        <taxon>Chromatiales</taxon>
        <taxon>Ectothiorhodospiraceae</taxon>
        <taxon>Nitrococcus</taxon>
    </lineage>
</organism>
<proteinExistence type="inferred from homology"/>
<evidence type="ECO:0000256" key="12">
    <source>
        <dbReference type="HAMAP-Rule" id="MF_00983"/>
    </source>
</evidence>
<dbReference type="SUPFAM" id="SSF52540">
    <property type="entry name" value="P-loop containing nucleoside triphosphate hydrolases"/>
    <property type="match status" value="2"/>
</dbReference>
<evidence type="ECO:0000256" key="11">
    <source>
        <dbReference type="ARBA" id="ARBA00048988"/>
    </source>
</evidence>
<feature type="binding site" evidence="12">
    <location>
        <position position="453"/>
    </location>
    <ligand>
        <name>Zn(2+)</name>
        <dbReference type="ChEBI" id="CHEBI:29105"/>
        <label>2</label>
    </ligand>
</feature>
<dbReference type="SMART" id="SM00490">
    <property type="entry name" value="HELICc"/>
    <property type="match status" value="1"/>
</dbReference>
<dbReference type="InterPro" id="IPR041236">
    <property type="entry name" value="PriA_C"/>
</dbReference>
<keyword evidence="2 12" id="KW-0235">DNA replication</keyword>
<keyword evidence="1 12" id="KW-0639">Primosome</keyword>
<dbReference type="Pfam" id="PF18319">
    <property type="entry name" value="Zn_ribbon_PriA"/>
    <property type="match status" value="1"/>
</dbReference>
<dbReference type="Proteomes" id="UP000003374">
    <property type="component" value="Unassembled WGS sequence"/>
</dbReference>
<keyword evidence="8 12" id="KW-0067">ATP-binding</keyword>
<feature type="binding site" evidence="12">
    <location>
        <position position="450"/>
    </location>
    <ligand>
        <name>Zn(2+)</name>
        <dbReference type="ChEBI" id="CHEBI:29105"/>
        <label>2</label>
    </ligand>
</feature>
<comment type="similarity">
    <text evidence="12">Belongs to the helicase family. PriA subfamily.</text>
</comment>
<feature type="binding site" evidence="12">
    <location>
        <position position="471"/>
    </location>
    <ligand>
        <name>Zn(2+)</name>
        <dbReference type="ChEBI" id="CHEBI:29105"/>
        <label>2</label>
    </ligand>
</feature>
<keyword evidence="7 12" id="KW-0862">Zinc</keyword>
<dbReference type="Pfam" id="PF18074">
    <property type="entry name" value="PriA_C"/>
    <property type="match status" value="1"/>
</dbReference>
<dbReference type="GO" id="GO:0003677">
    <property type="term" value="F:DNA binding"/>
    <property type="evidence" value="ECO:0007669"/>
    <property type="project" value="UniProtKB-UniRule"/>
</dbReference>
<dbReference type="GO" id="GO:0006310">
    <property type="term" value="P:DNA recombination"/>
    <property type="evidence" value="ECO:0007669"/>
    <property type="project" value="InterPro"/>
</dbReference>
<dbReference type="InterPro" id="IPR040498">
    <property type="entry name" value="PriA_CRR"/>
</dbReference>
<dbReference type="STRING" id="314278.NB231_08998"/>
<keyword evidence="6 12" id="KW-0347">Helicase</keyword>
<dbReference type="NCBIfam" id="TIGR00595">
    <property type="entry name" value="priA"/>
    <property type="match status" value="1"/>
</dbReference>
<dbReference type="CDD" id="cd18804">
    <property type="entry name" value="SF2_C_priA"/>
    <property type="match status" value="1"/>
</dbReference>
<evidence type="ECO:0000313" key="14">
    <source>
        <dbReference type="EMBL" id="EAR22576.1"/>
    </source>
</evidence>
<dbReference type="GO" id="GO:0006269">
    <property type="term" value="P:DNA replication, synthesis of primer"/>
    <property type="evidence" value="ECO:0007669"/>
    <property type="project" value="UniProtKB-KW"/>
</dbReference>
<comment type="catalytic activity">
    <reaction evidence="11 12">
        <text>ATP + H2O = ADP + phosphate + H(+)</text>
        <dbReference type="Rhea" id="RHEA:13065"/>
        <dbReference type="ChEBI" id="CHEBI:15377"/>
        <dbReference type="ChEBI" id="CHEBI:15378"/>
        <dbReference type="ChEBI" id="CHEBI:30616"/>
        <dbReference type="ChEBI" id="CHEBI:43474"/>
        <dbReference type="ChEBI" id="CHEBI:456216"/>
        <dbReference type="EC" id="5.6.2.4"/>
    </reaction>
</comment>
<dbReference type="PANTHER" id="PTHR30580">
    <property type="entry name" value="PRIMOSOMAL PROTEIN N"/>
    <property type="match status" value="1"/>
</dbReference>
<dbReference type="Pfam" id="PF17764">
    <property type="entry name" value="PriA_3primeBD"/>
    <property type="match status" value="1"/>
</dbReference>
<feature type="binding site" evidence="12">
    <location>
        <position position="444"/>
    </location>
    <ligand>
        <name>Zn(2+)</name>
        <dbReference type="ChEBI" id="CHEBI:29105"/>
        <label>1</label>
    </ligand>
</feature>
<dbReference type="InterPro" id="IPR027417">
    <property type="entry name" value="P-loop_NTPase"/>
</dbReference>
<dbReference type="NCBIfam" id="NF004067">
    <property type="entry name" value="PRK05580.1-4"/>
    <property type="match status" value="1"/>
</dbReference>
<dbReference type="GO" id="GO:1990077">
    <property type="term" value="C:primosome complex"/>
    <property type="evidence" value="ECO:0007669"/>
    <property type="project" value="UniProtKB-UniRule"/>
</dbReference>
<gene>
    <name evidence="12" type="primary">priA</name>
    <name evidence="14" type="ORF">NB231_08998</name>
</gene>
<dbReference type="Pfam" id="PF00271">
    <property type="entry name" value="Helicase_C"/>
    <property type="match status" value="1"/>
</dbReference>
<keyword evidence="5 12" id="KW-0378">Hydrolase</keyword>
<dbReference type="HOGENOM" id="CLU_013353_3_1_6"/>
<dbReference type="GO" id="GO:0006302">
    <property type="term" value="P:double-strand break repair"/>
    <property type="evidence" value="ECO:0007669"/>
    <property type="project" value="InterPro"/>
</dbReference>
<keyword evidence="3 12" id="KW-0479">Metal-binding</keyword>
<dbReference type="SMART" id="SM00487">
    <property type="entry name" value="DEXDc"/>
    <property type="match status" value="1"/>
</dbReference>
<dbReference type="GO" id="GO:0016887">
    <property type="term" value="F:ATP hydrolysis activity"/>
    <property type="evidence" value="ECO:0007669"/>
    <property type="project" value="RHEA"/>
</dbReference>
<dbReference type="GO" id="GO:0043138">
    <property type="term" value="F:3'-5' DNA helicase activity"/>
    <property type="evidence" value="ECO:0007669"/>
    <property type="project" value="UniProtKB-EC"/>
</dbReference>
<feature type="binding site" evidence="12">
    <location>
        <position position="481"/>
    </location>
    <ligand>
        <name>Zn(2+)</name>
        <dbReference type="ChEBI" id="CHEBI:29105"/>
        <label>1</label>
    </ligand>
</feature>
<dbReference type="FunFam" id="3.40.50.300:FF:000489">
    <property type="entry name" value="Primosome assembly protein PriA"/>
    <property type="match status" value="1"/>
</dbReference>
<evidence type="ECO:0000256" key="6">
    <source>
        <dbReference type="ARBA" id="ARBA00022806"/>
    </source>
</evidence>
<evidence type="ECO:0000256" key="4">
    <source>
        <dbReference type="ARBA" id="ARBA00022741"/>
    </source>
</evidence>
<dbReference type="GO" id="GO:0005524">
    <property type="term" value="F:ATP binding"/>
    <property type="evidence" value="ECO:0007669"/>
    <property type="project" value="UniProtKB-UniRule"/>
</dbReference>
<dbReference type="HAMAP" id="MF_00983">
    <property type="entry name" value="PriA"/>
    <property type="match status" value="1"/>
</dbReference>
<feature type="binding site" evidence="12">
    <location>
        <position position="484"/>
    </location>
    <ligand>
        <name>Zn(2+)</name>
        <dbReference type="ChEBI" id="CHEBI:29105"/>
        <label>1</label>
    </ligand>
</feature>
<comment type="caution">
    <text evidence="14">The sequence shown here is derived from an EMBL/GenBank/DDBJ whole genome shotgun (WGS) entry which is preliminary data.</text>
</comment>
<comment type="catalytic activity">
    <reaction evidence="12">
        <text>Couples ATP hydrolysis with the unwinding of duplex DNA by translocating in the 3'-5' direction.</text>
        <dbReference type="EC" id="5.6.2.4"/>
    </reaction>
</comment>
<dbReference type="PROSITE" id="PS51192">
    <property type="entry name" value="HELICASE_ATP_BIND_1"/>
    <property type="match status" value="1"/>
</dbReference>
<evidence type="ECO:0000256" key="2">
    <source>
        <dbReference type="ARBA" id="ARBA00022705"/>
    </source>
</evidence>
<evidence type="ECO:0000259" key="13">
    <source>
        <dbReference type="PROSITE" id="PS51192"/>
    </source>
</evidence>
<dbReference type="GO" id="GO:0006270">
    <property type="term" value="P:DNA replication initiation"/>
    <property type="evidence" value="ECO:0007669"/>
    <property type="project" value="TreeGrafter"/>
</dbReference>
<feature type="domain" description="Helicase ATP-binding" evidence="13">
    <location>
        <begin position="216"/>
        <end position="382"/>
    </location>
</feature>
<evidence type="ECO:0000256" key="1">
    <source>
        <dbReference type="ARBA" id="ARBA00022515"/>
    </source>
</evidence>
<dbReference type="AlphaFoldDB" id="A4BMX7"/>
<dbReference type="InterPro" id="IPR014001">
    <property type="entry name" value="Helicase_ATP-bd"/>
</dbReference>
<comment type="function">
    <text evidence="12">Initiates the restart of stalled replication forks, which reloads the replicative helicase on sites other than the origin of replication. Recognizes and binds to abandoned replication forks and remodels them to uncover a helicase loading site. Promotes assembly of the primosome at these replication forks.</text>
</comment>
<feature type="binding site" evidence="12">
    <location>
        <position position="441"/>
    </location>
    <ligand>
        <name>Zn(2+)</name>
        <dbReference type="ChEBI" id="CHEBI:29105"/>
        <label>1</label>
    </ligand>
</feature>
<sequence>MANCDAIAQVAVPAPFHHLFDYLLPTAEPPPCVGGRVLVPFGKRRVVGLVTGLTNETPIERRRLRAIETVLDTRPVLPEELLKLLLWASRYYHYPIGECLATALPSLLRRGRPAEPALERVWRIAPAGQTIAANALRRRAPRQARLLEILQQSARPIGCAELTDSNGDWRGALERLAARGWIAASDRPVYALRRSHTRTAAPTLNLAQSKAVRAITAALNNFQALLLEGVTGSGKTEVYLAAIEAVLAAGRQTLLLVPEIGLTPQLVARFTSRLDAPLAVLHSGLSDTERLEAWHAAGNGAAPIVIGTRSAVFAPLARPGLIVVDEEHDTSLKQQDGFRYSARDLAVVRARRLNIPIVLGSATPSLETLYNVRRGRYRQLRLPQRAGGAATPEFRIFDVRGKPLREGLSQPLQQRLQTHLDAGRQALLLLNRRGFAPTLLCHECGWIALCHRCDARLIYHHPGKRVRCHHCNYDRPVPAHCPHCAGPDLRPLGLGTQRVEAALRLAFPSAGLLRIDRDSTRGKGAFEARMAAAQRGEAQILLGTQMLAKGHHLPEVTLVAIIDADQGLFGSDFRAPERFAQLLIQVAGRAGRAAHLGEVVIQTHHPEHPLLQILIHRGYKDFAEVALKEREQAHLPPFSAMALLRAEAHEADTPHVFLAQAKASAQPAPGITMLGPVPAPMERRAGRYRAQLLLQTAHRDELQALLRNWVPRLAELEQARRVRWSVDVDPLETL</sequence>
<keyword evidence="9 12" id="KW-0238">DNA-binding</keyword>
<evidence type="ECO:0000256" key="8">
    <source>
        <dbReference type="ARBA" id="ARBA00022840"/>
    </source>
</evidence>
<dbReference type="Pfam" id="PF00270">
    <property type="entry name" value="DEAD"/>
    <property type="match status" value="1"/>
</dbReference>
<evidence type="ECO:0000256" key="9">
    <source>
        <dbReference type="ARBA" id="ARBA00023125"/>
    </source>
</evidence>
<evidence type="ECO:0000313" key="15">
    <source>
        <dbReference type="Proteomes" id="UP000003374"/>
    </source>
</evidence>
<dbReference type="GO" id="GO:0008270">
    <property type="term" value="F:zinc ion binding"/>
    <property type="evidence" value="ECO:0007669"/>
    <property type="project" value="UniProtKB-UniRule"/>
</dbReference>
<dbReference type="InterPro" id="IPR011545">
    <property type="entry name" value="DEAD/DEAH_box_helicase_dom"/>
</dbReference>
<evidence type="ECO:0000256" key="5">
    <source>
        <dbReference type="ARBA" id="ARBA00022801"/>
    </source>
</evidence>
<dbReference type="InterPro" id="IPR001650">
    <property type="entry name" value="Helicase_C-like"/>
</dbReference>
<comment type="subunit">
    <text evidence="12">Component of the replication restart primosome.</text>
</comment>
<keyword evidence="10 12" id="KW-0413">Isomerase</keyword>
<dbReference type="CDD" id="cd17929">
    <property type="entry name" value="DEXHc_priA"/>
    <property type="match status" value="1"/>
</dbReference>
<dbReference type="EC" id="5.6.2.4" evidence="12"/>
<reference evidence="14 15" key="1">
    <citation type="submission" date="2006-02" db="EMBL/GenBank/DDBJ databases">
        <authorList>
            <person name="Waterbury J."/>
            <person name="Ferriera S."/>
            <person name="Johnson J."/>
            <person name="Kravitz S."/>
            <person name="Halpern A."/>
            <person name="Remington K."/>
            <person name="Beeson K."/>
            <person name="Tran B."/>
            <person name="Rogers Y.-H."/>
            <person name="Friedman R."/>
            <person name="Venter J.C."/>
        </authorList>
    </citation>
    <scope>NUCLEOTIDE SEQUENCE [LARGE SCALE GENOMIC DNA]</scope>
    <source>
        <strain evidence="14 15">Nb-231</strain>
    </source>
</reference>
<evidence type="ECO:0000256" key="3">
    <source>
        <dbReference type="ARBA" id="ARBA00022723"/>
    </source>
</evidence>
<protein>
    <recommendedName>
        <fullName evidence="12">Replication restart protein PriA</fullName>
    </recommendedName>
    <alternativeName>
        <fullName evidence="12">ATP-dependent DNA helicase PriA</fullName>
        <ecNumber evidence="12">5.6.2.4</ecNumber>
    </alternativeName>
    <alternativeName>
        <fullName evidence="12">DNA 3'-5' helicase PriA</fullName>
    </alternativeName>
</protein>
<dbReference type="EMBL" id="AAOF01000002">
    <property type="protein sequence ID" value="EAR22576.1"/>
    <property type="molecule type" value="Genomic_DNA"/>
</dbReference>
<dbReference type="InterPro" id="IPR005259">
    <property type="entry name" value="PriA"/>
</dbReference>
<dbReference type="RefSeq" id="WP_005001654.1">
    <property type="nucleotide sequence ID" value="NZ_CH672427.1"/>
</dbReference>
<dbReference type="InterPro" id="IPR042115">
    <property type="entry name" value="PriA_3primeBD_sf"/>
</dbReference>
<dbReference type="OrthoDB" id="9759544at2"/>
<dbReference type="PANTHER" id="PTHR30580:SF0">
    <property type="entry name" value="PRIMOSOMAL PROTEIN N"/>
    <property type="match status" value="1"/>
</dbReference>